<dbReference type="EMBL" id="CABVGZ010000002">
    <property type="protein sequence ID" value="VVM42939.1"/>
    <property type="molecule type" value="Genomic_DNA"/>
</dbReference>
<evidence type="ECO:0000313" key="2">
    <source>
        <dbReference type="Proteomes" id="UP000326241"/>
    </source>
</evidence>
<dbReference type="AlphaFoldDB" id="A0A5E6PIR2"/>
<gene>
    <name evidence="1" type="ORF">PS624_00375</name>
</gene>
<evidence type="ECO:0000313" key="1">
    <source>
        <dbReference type="EMBL" id="VVM42939.1"/>
    </source>
</evidence>
<accession>A0A5E6PIR2</accession>
<organism evidence="1 2">
    <name type="scientific">Pseudomonas fluorescens</name>
    <dbReference type="NCBI Taxonomy" id="294"/>
    <lineage>
        <taxon>Bacteria</taxon>
        <taxon>Pseudomonadati</taxon>
        <taxon>Pseudomonadota</taxon>
        <taxon>Gammaproteobacteria</taxon>
        <taxon>Pseudomonadales</taxon>
        <taxon>Pseudomonadaceae</taxon>
        <taxon>Pseudomonas</taxon>
    </lineage>
</organism>
<protein>
    <submittedName>
        <fullName evidence="1">Uncharacterized protein</fullName>
    </submittedName>
</protein>
<dbReference type="Proteomes" id="UP000326241">
    <property type="component" value="Unassembled WGS sequence"/>
</dbReference>
<proteinExistence type="predicted"/>
<dbReference type="RefSeq" id="WP_191630173.1">
    <property type="nucleotide sequence ID" value="NZ_CABVGZ010000002.1"/>
</dbReference>
<name>A0A5E6PIR2_PSEFL</name>
<sequence length="233" mass="26841">MDELIRALKQLAVENPISQFAWDIPENCPIIIPPHISDPYSKNVYLKENFSTTLLADESLASHYWSIQDWGGIGSFKKNEKNDNRIIKFLNQLEMTTLTKNTFECISSLSKVAAFAYPDRFAIYDSRAIYSLNWLIFNYSSNLELFPQPIGRSSELAKYDIQTIFRLSKRITNYKSQKTSYHDYCNLLGRLAQSVFDETGKPYMVEMLLFMIAPTEVIKQIESCVSIQIEIAS</sequence>
<reference evidence="1 2" key="1">
    <citation type="submission" date="2019-09" db="EMBL/GenBank/DDBJ databases">
        <authorList>
            <person name="Chandra G."/>
            <person name="Truman W A."/>
        </authorList>
    </citation>
    <scope>NUCLEOTIDE SEQUENCE [LARGE SCALE GENOMIC DNA]</scope>
    <source>
        <strain evidence="1">PS624</strain>
    </source>
</reference>